<name>A0ABM1GWE1_SOLPN</name>
<evidence type="ECO:0000313" key="1">
    <source>
        <dbReference type="Proteomes" id="UP000694930"/>
    </source>
</evidence>
<dbReference type="GeneID" id="107020918"/>
<sequence>MFGINFITYPRNFKDWIQVISSRFIFNPPKLKEALVAILDRKVRKLWKKDVASVKVLWRSQNIEKVTWEAENDMRAKYPHLFQCPHKVPIEDPVDLFNSRIDFYSVG</sequence>
<dbReference type="Proteomes" id="UP000694930">
    <property type="component" value="Chromosome 5"/>
</dbReference>
<reference evidence="1" key="1">
    <citation type="journal article" date="2014" name="Nat. Genet.">
        <title>The genome of the stress-tolerant wild tomato species Solanum pennellii.</title>
        <authorList>
            <person name="Bolger A."/>
            <person name="Scossa F."/>
            <person name="Bolger M.E."/>
            <person name="Lanz C."/>
            <person name="Maumus F."/>
            <person name="Tohge T."/>
            <person name="Quesneville H."/>
            <person name="Alseekh S."/>
            <person name="Sorensen I."/>
            <person name="Lichtenstein G."/>
            <person name="Fich E.A."/>
            <person name="Conte M."/>
            <person name="Keller H."/>
            <person name="Schneeberger K."/>
            <person name="Schwacke R."/>
            <person name="Ofner I."/>
            <person name="Vrebalov J."/>
            <person name="Xu Y."/>
            <person name="Osorio S."/>
            <person name="Aflitos S.A."/>
            <person name="Schijlen E."/>
            <person name="Jimenez-Gomez J.M."/>
            <person name="Ryngajllo M."/>
            <person name="Kimura S."/>
            <person name="Kumar R."/>
            <person name="Koenig D."/>
            <person name="Headland L.R."/>
            <person name="Maloof J.N."/>
            <person name="Sinha N."/>
            <person name="van Ham R.C."/>
            <person name="Lankhorst R.K."/>
            <person name="Mao L."/>
            <person name="Vogel A."/>
            <person name="Arsova B."/>
            <person name="Panstruga R."/>
            <person name="Fei Z."/>
            <person name="Rose J.K."/>
            <person name="Zamir D."/>
            <person name="Carrari F."/>
            <person name="Giovannoni J.J."/>
            <person name="Weigel D."/>
            <person name="Usadel B."/>
            <person name="Fernie A.R."/>
        </authorList>
    </citation>
    <scope>NUCLEOTIDE SEQUENCE [LARGE SCALE GENOMIC DNA]</scope>
    <source>
        <strain evidence="1">cv. LA0716</strain>
    </source>
</reference>
<organism evidence="1 2">
    <name type="scientific">Solanum pennellii</name>
    <name type="common">Tomato</name>
    <name type="synonym">Lycopersicon pennellii</name>
    <dbReference type="NCBI Taxonomy" id="28526"/>
    <lineage>
        <taxon>Eukaryota</taxon>
        <taxon>Viridiplantae</taxon>
        <taxon>Streptophyta</taxon>
        <taxon>Embryophyta</taxon>
        <taxon>Tracheophyta</taxon>
        <taxon>Spermatophyta</taxon>
        <taxon>Magnoliopsida</taxon>
        <taxon>eudicotyledons</taxon>
        <taxon>Gunneridae</taxon>
        <taxon>Pentapetalae</taxon>
        <taxon>asterids</taxon>
        <taxon>lamiids</taxon>
        <taxon>Solanales</taxon>
        <taxon>Solanaceae</taxon>
        <taxon>Solanoideae</taxon>
        <taxon>Solaneae</taxon>
        <taxon>Solanum</taxon>
        <taxon>Solanum subgen. Lycopersicon</taxon>
    </lineage>
</organism>
<dbReference type="RefSeq" id="XP_015076932.1">
    <property type="nucleotide sequence ID" value="XM_015221446.2"/>
</dbReference>
<keyword evidence="1" id="KW-1185">Reference proteome</keyword>
<evidence type="ECO:0000313" key="2">
    <source>
        <dbReference type="RefSeq" id="XP_015076932.1"/>
    </source>
</evidence>
<gene>
    <name evidence="2" type="primary">LOC107020918</name>
</gene>
<accession>A0ABM1GWE1</accession>
<protein>
    <submittedName>
        <fullName evidence="2">Uncharacterized protein LOC107020918</fullName>
    </submittedName>
</protein>
<proteinExistence type="predicted"/>
<reference evidence="2" key="2">
    <citation type="submission" date="2025-08" db="UniProtKB">
        <authorList>
            <consortium name="RefSeq"/>
        </authorList>
    </citation>
    <scope>IDENTIFICATION</scope>
</reference>